<reference evidence="1" key="1">
    <citation type="journal article" date="2021" name="Genome Biol. Evol.">
        <title>The assembled and annotated genome of the fairy-ring fungus Marasmius oreades.</title>
        <authorList>
            <person name="Hiltunen M."/>
            <person name="Ament-Velasquez S.L."/>
            <person name="Johannesson H."/>
        </authorList>
    </citation>
    <scope>NUCLEOTIDE SEQUENCE</scope>
    <source>
        <strain evidence="1">03SP1</strain>
    </source>
</reference>
<accession>A0A9P7RY88</accession>
<sequence length="133" mass="15252">MEVHGLKENMHASVVRKTQEKMLQECLISGGMASSIDLSNLMAAPVKWNSTELSLPIPTSIVKEVLWELFEINFRFELVTLDRICYQMEASFHDHEVMVIRTMLYFRYSMIPHSLEQGKMGFSSKDLNIASGH</sequence>
<evidence type="ECO:0000313" key="2">
    <source>
        <dbReference type="Proteomes" id="UP001049176"/>
    </source>
</evidence>
<dbReference type="OrthoDB" id="2634326at2759"/>
<protein>
    <submittedName>
        <fullName evidence="1">Uncharacterized protein</fullName>
    </submittedName>
</protein>
<gene>
    <name evidence="1" type="ORF">E1B28_010663</name>
</gene>
<dbReference type="GeneID" id="66079739"/>
<proteinExistence type="predicted"/>
<keyword evidence="2" id="KW-1185">Reference proteome</keyword>
<name>A0A9P7RY88_9AGAR</name>
<evidence type="ECO:0000313" key="1">
    <source>
        <dbReference type="EMBL" id="KAG7091642.1"/>
    </source>
</evidence>
<dbReference type="AlphaFoldDB" id="A0A9P7RY88"/>
<dbReference type="Proteomes" id="UP001049176">
    <property type="component" value="Chromosome 6"/>
</dbReference>
<dbReference type="KEGG" id="more:E1B28_010663"/>
<organism evidence="1 2">
    <name type="scientific">Marasmius oreades</name>
    <name type="common">fairy-ring Marasmius</name>
    <dbReference type="NCBI Taxonomy" id="181124"/>
    <lineage>
        <taxon>Eukaryota</taxon>
        <taxon>Fungi</taxon>
        <taxon>Dikarya</taxon>
        <taxon>Basidiomycota</taxon>
        <taxon>Agaricomycotina</taxon>
        <taxon>Agaricomycetes</taxon>
        <taxon>Agaricomycetidae</taxon>
        <taxon>Agaricales</taxon>
        <taxon>Marasmiineae</taxon>
        <taxon>Marasmiaceae</taxon>
        <taxon>Marasmius</taxon>
    </lineage>
</organism>
<dbReference type="EMBL" id="CM032186">
    <property type="protein sequence ID" value="KAG7091642.1"/>
    <property type="molecule type" value="Genomic_DNA"/>
</dbReference>
<dbReference type="RefSeq" id="XP_043008112.1">
    <property type="nucleotide sequence ID" value="XM_043155640.1"/>
</dbReference>
<comment type="caution">
    <text evidence="1">The sequence shown here is derived from an EMBL/GenBank/DDBJ whole genome shotgun (WGS) entry which is preliminary data.</text>
</comment>